<evidence type="ECO:0000313" key="3">
    <source>
        <dbReference type="EMBL" id="KAK7537520.1"/>
    </source>
</evidence>
<evidence type="ECO:0000256" key="1">
    <source>
        <dbReference type="SAM" id="MobiDB-lite"/>
    </source>
</evidence>
<dbReference type="Pfam" id="PF01636">
    <property type="entry name" value="APH"/>
    <property type="match status" value="1"/>
</dbReference>
<feature type="region of interest" description="Disordered" evidence="1">
    <location>
        <begin position="1"/>
        <end position="26"/>
    </location>
</feature>
<reference evidence="3 4" key="1">
    <citation type="submission" date="2024-04" db="EMBL/GenBank/DDBJ databases">
        <title>Phyllosticta paracitricarpa is synonymous to the EU quarantine fungus P. citricarpa based on phylogenomic analyses.</title>
        <authorList>
            <consortium name="Lawrence Berkeley National Laboratory"/>
            <person name="Van ingen-buijs V.A."/>
            <person name="Van westerhoven A.C."/>
            <person name="Haridas S."/>
            <person name="Skiadas P."/>
            <person name="Martin F."/>
            <person name="Groenewald J.Z."/>
            <person name="Crous P.W."/>
            <person name="Seidl M.F."/>
        </authorList>
    </citation>
    <scope>NUCLEOTIDE SEQUENCE [LARGE SCALE GENOMIC DNA]</scope>
    <source>
        <strain evidence="3 4">CPC 17464</strain>
    </source>
</reference>
<keyword evidence="4" id="KW-1185">Reference proteome</keyword>
<sequence length="306" mass="34353">MASPGPPEEQQAAAAATEAREEQHASASGMYLHTHLQVIPTYKPPLTFLTTPHAAPQVLLDGYGCRVERRPGNLVVKHGRRVTVAERDALAYAGTLNLPVPRLHELPAPEAEAEAEAEAAAATEKANAGSVGHGVSIWMDYIDGAMLEDVWPAMTAAQKMDVARQLRAILEEMRRQTSPLGAAAMMIASDRRLYNACHGGPFADEAAFDAFQLDVYETTPCEVHRVVFTHGDLTQLNIIVDKDSYRIRALLDWEYAGWYPEYWEYVKFVDTHPKYKDWRDYARYILPERCLDELVVYQALKRWQSP</sequence>
<proteinExistence type="predicted"/>
<protein>
    <recommendedName>
        <fullName evidence="2">Aminoglycoside phosphotransferase domain-containing protein</fullName>
    </recommendedName>
</protein>
<gene>
    <name evidence="3" type="ORF">J3D65DRAFT_603492</name>
</gene>
<evidence type="ECO:0000259" key="2">
    <source>
        <dbReference type="Pfam" id="PF01636"/>
    </source>
</evidence>
<dbReference type="PANTHER" id="PTHR21310">
    <property type="entry name" value="AMINOGLYCOSIDE PHOSPHOTRANSFERASE-RELATED-RELATED"/>
    <property type="match status" value="1"/>
</dbReference>
<accession>A0ABR1LQQ8</accession>
<dbReference type="SUPFAM" id="SSF56112">
    <property type="entry name" value="Protein kinase-like (PK-like)"/>
    <property type="match status" value="1"/>
</dbReference>
<dbReference type="Proteomes" id="UP001360953">
    <property type="component" value="Unassembled WGS sequence"/>
</dbReference>
<dbReference type="InterPro" id="IPR002575">
    <property type="entry name" value="Aminoglycoside_PTrfase"/>
</dbReference>
<dbReference type="RefSeq" id="XP_066655671.1">
    <property type="nucleotide sequence ID" value="XM_066798214.1"/>
</dbReference>
<dbReference type="CDD" id="cd05120">
    <property type="entry name" value="APH_ChoK_like"/>
    <property type="match status" value="1"/>
</dbReference>
<dbReference type="Gene3D" id="3.90.1200.10">
    <property type="match status" value="1"/>
</dbReference>
<name>A0ABR1LQQ8_9PEZI</name>
<evidence type="ECO:0000313" key="4">
    <source>
        <dbReference type="Proteomes" id="UP001360953"/>
    </source>
</evidence>
<dbReference type="PANTHER" id="PTHR21310:SF58">
    <property type="entry name" value="AMINOGLYCOSIDE PHOSPHOTRANSFERASE DOMAIN-CONTAINING PROTEIN"/>
    <property type="match status" value="1"/>
</dbReference>
<feature type="domain" description="Aminoglycoside phosphotransferase" evidence="2">
    <location>
        <begin position="73"/>
        <end position="269"/>
    </location>
</feature>
<dbReference type="InterPro" id="IPR051678">
    <property type="entry name" value="AGP_Transferase"/>
</dbReference>
<organism evidence="3 4">
    <name type="scientific">Phyllosticta citribraziliensis</name>
    <dbReference type="NCBI Taxonomy" id="989973"/>
    <lineage>
        <taxon>Eukaryota</taxon>
        <taxon>Fungi</taxon>
        <taxon>Dikarya</taxon>
        <taxon>Ascomycota</taxon>
        <taxon>Pezizomycotina</taxon>
        <taxon>Dothideomycetes</taxon>
        <taxon>Dothideomycetes incertae sedis</taxon>
        <taxon>Botryosphaeriales</taxon>
        <taxon>Phyllostictaceae</taxon>
        <taxon>Phyllosticta</taxon>
    </lineage>
</organism>
<comment type="caution">
    <text evidence="3">The sequence shown here is derived from an EMBL/GenBank/DDBJ whole genome shotgun (WGS) entry which is preliminary data.</text>
</comment>
<dbReference type="GeneID" id="92031120"/>
<dbReference type="EMBL" id="JBBPEH010000006">
    <property type="protein sequence ID" value="KAK7537520.1"/>
    <property type="molecule type" value="Genomic_DNA"/>
</dbReference>
<feature type="compositionally biased region" description="Low complexity" evidence="1">
    <location>
        <begin position="8"/>
        <end position="17"/>
    </location>
</feature>
<dbReference type="InterPro" id="IPR011009">
    <property type="entry name" value="Kinase-like_dom_sf"/>
</dbReference>